<proteinExistence type="predicted"/>
<keyword evidence="5" id="KW-1185">Reference proteome</keyword>
<feature type="region of interest" description="Disordered" evidence="2">
    <location>
        <begin position="17"/>
        <end position="75"/>
    </location>
</feature>
<evidence type="ECO:0000259" key="3">
    <source>
        <dbReference type="PROSITE" id="PS50158"/>
    </source>
</evidence>
<feature type="compositionally biased region" description="Low complexity" evidence="2">
    <location>
        <begin position="37"/>
        <end position="75"/>
    </location>
</feature>
<dbReference type="PROSITE" id="PS50158">
    <property type="entry name" value="ZF_CCHC"/>
    <property type="match status" value="2"/>
</dbReference>
<dbReference type="EMBL" id="BQNB010011299">
    <property type="protein sequence ID" value="GJS88769.1"/>
    <property type="molecule type" value="Genomic_DNA"/>
</dbReference>
<comment type="caution">
    <text evidence="4">The sequence shown here is derived from an EMBL/GenBank/DDBJ whole genome shotgun (WGS) entry which is preliminary data.</text>
</comment>
<dbReference type="Pfam" id="PF08284">
    <property type="entry name" value="RVP_2"/>
    <property type="match status" value="1"/>
</dbReference>
<keyword evidence="4" id="KW-0695">RNA-directed DNA polymerase</keyword>
<evidence type="ECO:0000256" key="1">
    <source>
        <dbReference type="PROSITE-ProRule" id="PRU00047"/>
    </source>
</evidence>
<keyword evidence="1" id="KW-0862">Zinc</keyword>
<sequence>MHDAINMARELVEQAVQGRATRVGESNKRKWEDHQRNTNNNNHNNNNNNNNNNRNRNNNYHQQQNRRQETARAYAAAPAEGRGYAGNLPKCNRCNSHHNGQCPPKCGKCGRLGHEEKDCRVRFPDAGGNALQNMTCFGCGEKGHYKNRCPKGRNPPNKGARARAYVVVENPQQNPNVVTGTFLLNDHYACILFDSGAEKSFVSSAFTPFIDIAPTALNTSYEVELADGKVVSTNTVLRGCTLVLLNHVFKIDLLPTRLGSFDVIVGIDWLSYHRAVIDCYEKIVRIPLPNGEILEVQGERPEKDPGSLACIKADEKKLDDIQVVRDFPEVFPDDLSGLPPVREIEFRIDLIPSASPVVKSPYRLAPSEMLELSNQLKELQECSKLLSVSDYYSYYGLSLEGCNIGWKTSF</sequence>
<dbReference type="InterPro" id="IPR001878">
    <property type="entry name" value="Znf_CCHC"/>
</dbReference>
<evidence type="ECO:0000313" key="5">
    <source>
        <dbReference type="Proteomes" id="UP001151760"/>
    </source>
</evidence>
<dbReference type="SUPFAM" id="SSF50630">
    <property type="entry name" value="Acid proteases"/>
    <property type="match status" value="1"/>
</dbReference>
<keyword evidence="4" id="KW-0808">Transferase</keyword>
<gene>
    <name evidence="4" type="ORF">Tco_0771405</name>
</gene>
<name>A0ABQ4ZEY1_9ASTR</name>
<keyword evidence="1" id="KW-0863">Zinc-finger</keyword>
<dbReference type="Gene3D" id="4.10.60.10">
    <property type="entry name" value="Zinc finger, CCHC-type"/>
    <property type="match status" value="1"/>
</dbReference>
<keyword evidence="1" id="KW-0479">Metal-binding</keyword>
<reference evidence="4" key="1">
    <citation type="journal article" date="2022" name="Int. J. Mol. Sci.">
        <title>Draft Genome of Tanacetum Coccineum: Genomic Comparison of Closely Related Tanacetum-Family Plants.</title>
        <authorList>
            <person name="Yamashiro T."/>
            <person name="Shiraishi A."/>
            <person name="Nakayama K."/>
            <person name="Satake H."/>
        </authorList>
    </citation>
    <scope>NUCLEOTIDE SEQUENCE</scope>
</reference>
<organism evidence="4 5">
    <name type="scientific">Tanacetum coccineum</name>
    <dbReference type="NCBI Taxonomy" id="301880"/>
    <lineage>
        <taxon>Eukaryota</taxon>
        <taxon>Viridiplantae</taxon>
        <taxon>Streptophyta</taxon>
        <taxon>Embryophyta</taxon>
        <taxon>Tracheophyta</taxon>
        <taxon>Spermatophyta</taxon>
        <taxon>Magnoliopsida</taxon>
        <taxon>eudicotyledons</taxon>
        <taxon>Gunneridae</taxon>
        <taxon>Pentapetalae</taxon>
        <taxon>asterids</taxon>
        <taxon>campanulids</taxon>
        <taxon>Asterales</taxon>
        <taxon>Asteraceae</taxon>
        <taxon>Asteroideae</taxon>
        <taxon>Anthemideae</taxon>
        <taxon>Anthemidinae</taxon>
        <taxon>Tanacetum</taxon>
    </lineage>
</organism>
<keyword evidence="4" id="KW-0548">Nucleotidyltransferase</keyword>
<reference evidence="4" key="2">
    <citation type="submission" date="2022-01" db="EMBL/GenBank/DDBJ databases">
        <authorList>
            <person name="Yamashiro T."/>
            <person name="Shiraishi A."/>
            <person name="Satake H."/>
            <person name="Nakayama K."/>
        </authorList>
    </citation>
    <scope>NUCLEOTIDE SEQUENCE</scope>
</reference>
<dbReference type="InterPro" id="IPR021109">
    <property type="entry name" value="Peptidase_aspartic_dom_sf"/>
</dbReference>
<accession>A0ABQ4ZEY1</accession>
<dbReference type="SUPFAM" id="SSF57756">
    <property type="entry name" value="Retrovirus zinc finger-like domains"/>
    <property type="match status" value="1"/>
</dbReference>
<dbReference type="SMART" id="SM00343">
    <property type="entry name" value="ZnF_C2HC"/>
    <property type="match status" value="2"/>
</dbReference>
<feature type="domain" description="CCHC-type" evidence="3">
    <location>
        <begin position="136"/>
        <end position="151"/>
    </location>
</feature>
<dbReference type="PANTHER" id="PTHR15503:SF45">
    <property type="entry name" value="RNA-DIRECTED DNA POLYMERASE HOMOLOG"/>
    <property type="match status" value="1"/>
</dbReference>
<evidence type="ECO:0000256" key="2">
    <source>
        <dbReference type="SAM" id="MobiDB-lite"/>
    </source>
</evidence>
<feature type="domain" description="CCHC-type" evidence="3">
    <location>
        <begin position="105"/>
        <end position="120"/>
    </location>
</feature>
<dbReference type="Proteomes" id="UP001151760">
    <property type="component" value="Unassembled WGS sequence"/>
</dbReference>
<dbReference type="InterPro" id="IPR043502">
    <property type="entry name" value="DNA/RNA_pol_sf"/>
</dbReference>
<dbReference type="SUPFAM" id="SSF56672">
    <property type="entry name" value="DNA/RNA polymerases"/>
    <property type="match status" value="1"/>
</dbReference>
<dbReference type="GO" id="GO:0003964">
    <property type="term" value="F:RNA-directed DNA polymerase activity"/>
    <property type="evidence" value="ECO:0007669"/>
    <property type="project" value="UniProtKB-KW"/>
</dbReference>
<dbReference type="InterPro" id="IPR032567">
    <property type="entry name" value="RTL1-rel"/>
</dbReference>
<dbReference type="InterPro" id="IPR036875">
    <property type="entry name" value="Znf_CCHC_sf"/>
</dbReference>
<dbReference type="Gene3D" id="2.40.70.10">
    <property type="entry name" value="Acid Proteases"/>
    <property type="match status" value="1"/>
</dbReference>
<feature type="compositionally biased region" description="Basic and acidic residues" evidence="2">
    <location>
        <begin position="25"/>
        <end position="36"/>
    </location>
</feature>
<dbReference type="CDD" id="cd00303">
    <property type="entry name" value="retropepsin_like"/>
    <property type="match status" value="1"/>
</dbReference>
<protein>
    <submittedName>
        <fullName evidence="4">Reverse transcriptase domain-containing protein</fullName>
    </submittedName>
</protein>
<dbReference type="PANTHER" id="PTHR15503">
    <property type="entry name" value="LDOC1 RELATED"/>
    <property type="match status" value="1"/>
</dbReference>
<evidence type="ECO:0000313" key="4">
    <source>
        <dbReference type="EMBL" id="GJS88769.1"/>
    </source>
</evidence>